<gene>
    <name evidence="1" type="ORF">GCM10009682_40650</name>
</gene>
<dbReference type="EMBL" id="BAAALT010000136">
    <property type="protein sequence ID" value="GAA1815602.1"/>
    <property type="molecule type" value="Genomic_DNA"/>
</dbReference>
<accession>A0ABN2M914</accession>
<evidence type="ECO:0000313" key="1">
    <source>
        <dbReference type="EMBL" id="GAA1815602.1"/>
    </source>
</evidence>
<sequence>MGHDITEGLAPWVAEALRAPRTEQLAELARRFEALDDLTADAYTREVVLVPLRGSAVKRWRDLVAAGREDWIFVQSTEEETVLAVDQPSEMGQCDPAAGVIYPELHSRLISWYLVHAWRAVDLAQDSLYNLGSWRITSGAVTVRALIEEAACLLDECTKLTTAWEQAKQTPPDPVARPDKVRSLLAQVLTEAGFSSRLKDFPELPKATNILTYVARLVRATGDERYRTWYDWLSDAAHPAFGARIALASPPMAHQTGAVVERYYARSPLSMRTSSGGEWSLDNEVALHAADALISAGCLVSDLMTTSLEWSTTSA</sequence>
<keyword evidence="2" id="KW-1185">Reference proteome</keyword>
<proteinExistence type="predicted"/>
<name>A0ABN2M914_9ACTN</name>
<protein>
    <submittedName>
        <fullName evidence="1">Uncharacterized protein</fullName>
    </submittedName>
</protein>
<dbReference type="Proteomes" id="UP001500218">
    <property type="component" value="Unassembled WGS sequence"/>
</dbReference>
<comment type="caution">
    <text evidence="1">The sequence shown here is derived from an EMBL/GenBank/DDBJ whole genome shotgun (WGS) entry which is preliminary data.</text>
</comment>
<evidence type="ECO:0000313" key="2">
    <source>
        <dbReference type="Proteomes" id="UP001500218"/>
    </source>
</evidence>
<reference evidence="1 2" key="1">
    <citation type="journal article" date="2019" name="Int. J. Syst. Evol. Microbiol.">
        <title>The Global Catalogue of Microorganisms (GCM) 10K type strain sequencing project: providing services to taxonomists for standard genome sequencing and annotation.</title>
        <authorList>
            <consortium name="The Broad Institute Genomics Platform"/>
            <consortium name="The Broad Institute Genome Sequencing Center for Infectious Disease"/>
            <person name="Wu L."/>
            <person name="Ma J."/>
        </authorList>
    </citation>
    <scope>NUCLEOTIDE SEQUENCE [LARGE SCALE GENOMIC DNA]</scope>
    <source>
        <strain evidence="1 2">JCM 13250</strain>
    </source>
</reference>
<organism evidence="1 2">
    <name type="scientific">Luedemannella flava</name>
    <dbReference type="NCBI Taxonomy" id="349316"/>
    <lineage>
        <taxon>Bacteria</taxon>
        <taxon>Bacillati</taxon>
        <taxon>Actinomycetota</taxon>
        <taxon>Actinomycetes</taxon>
        <taxon>Micromonosporales</taxon>
        <taxon>Micromonosporaceae</taxon>
        <taxon>Luedemannella</taxon>
    </lineage>
</organism>
<dbReference type="RefSeq" id="WP_344134483.1">
    <property type="nucleotide sequence ID" value="NZ_BAAALT010000136.1"/>
</dbReference>